<evidence type="ECO:0000256" key="5">
    <source>
        <dbReference type="ARBA" id="ARBA00022692"/>
    </source>
</evidence>
<evidence type="ECO:0000256" key="1">
    <source>
        <dbReference type="ARBA" id="ARBA00004141"/>
    </source>
</evidence>
<proteinExistence type="inferred from homology"/>
<comment type="subcellular location">
    <subcellularLocation>
        <location evidence="1">Membrane</location>
        <topology evidence="1">Multi-pass membrane protein</topology>
    </subcellularLocation>
</comment>
<keyword evidence="5 8" id="KW-0812">Transmembrane</keyword>
<keyword evidence="4" id="KW-0762">Sugar transport</keyword>
<keyword evidence="11" id="KW-1185">Reference proteome</keyword>
<name>A0AAV3Y3L4_9GAST</name>
<comment type="caution">
    <text evidence="10">The sequence shown here is derived from an EMBL/GenBank/DDBJ whole genome shotgun (WGS) entry which is preliminary data.</text>
</comment>
<feature type="transmembrane region" description="Helical" evidence="8">
    <location>
        <begin position="20"/>
        <end position="39"/>
    </location>
</feature>
<reference evidence="10 11" key="1">
    <citation type="journal article" date="2021" name="Elife">
        <title>Chloroplast acquisition without the gene transfer in kleptoplastic sea slugs, Plakobranchus ocellatus.</title>
        <authorList>
            <person name="Maeda T."/>
            <person name="Takahashi S."/>
            <person name="Yoshida T."/>
            <person name="Shimamura S."/>
            <person name="Takaki Y."/>
            <person name="Nagai Y."/>
            <person name="Toyoda A."/>
            <person name="Suzuki Y."/>
            <person name="Arimoto A."/>
            <person name="Ishii H."/>
            <person name="Satoh N."/>
            <person name="Nishiyama T."/>
            <person name="Hasebe M."/>
            <person name="Maruyama T."/>
            <person name="Minagawa J."/>
            <person name="Obokata J."/>
            <person name="Shigenobu S."/>
        </authorList>
    </citation>
    <scope>NUCLEOTIDE SEQUENCE [LARGE SCALE GENOMIC DNA]</scope>
</reference>
<keyword evidence="6 8" id="KW-1133">Transmembrane helix</keyword>
<dbReference type="InterPro" id="IPR011701">
    <property type="entry name" value="MFS"/>
</dbReference>
<evidence type="ECO:0000256" key="4">
    <source>
        <dbReference type="ARBA" id="ARBA00022597"/>
    </source>
</evidence>
<dbReference type="PROSITE" id="PS50850">
    <property type="entry name" value="MFS"/>
    <property type="match status" value="1"/>
</dbReference>
<evidence type="ECO:0000256" key="3">
    <source>
        <dbReference type="ARBA" id="ARBA00022448"/>
    </source>
</evidence>
<dbReference type="InterPro" id="IPR036259">
    <property type="entry name" value="MFS_trans_sf"/>
</dbReference>
<dbReference type="Pfam" id="PF07690">
    <property type="entry name" value="MFS_1"/>
    <property type="match status" value="1"/>
</dbReference>
<dbReference type="GO" id="GO:0016020">
    <property type="term" value="C:membrane"/>
    <property type="evidence" value="ECO:0007669"/>
    <property type="project" value="UniProtKB-SubCell"/>
</dbReference>
<evidence type="ECO:0000313" key="10">
    <source>
        <dbReference type="EMBL" id="GFN77429.1"/>
    </source>
</evidence>
<dbReference type="Proteomes" id="UP000735302">
    <property type="component" value="Unassembled WGS sequence"/>
</dbReference>
<dbReference type="PIRSF" id="PIRSF002808">
    <property type="entry name" value="Hexose_phosphate_transp"/>
    <property type="match status" value="1"/>
</dbReference>
<dbReference type="PANTHER" id="PTHR43184">
    <property type="entry name" value="MAJOR FACILITATOR SUPERFAMILY TRANSPORTER 16, ISOFORM B"/>
    <property type="match status" value="1"/>
</dbReference>
<evidence type="ECO:0000256" key="6">
    <source>
        <dbReference type="ARBA" id="ARBA00022989"/>
    </source>
</evidence>
<evidence type="ECO:0000313" key="11">
    <source>
        <dbReference type="Proteomes" id="UP000735302"/>
    </source>
</evidence>
<feature type="transmembrane region" description="Helical" evidence="8">
    <location>
        <begin position="310"/>
        <end position="333"/>
    </location>
</feature>
<feature type="transmembrane region" description="Helical" evidence="8">
    <location>
        <begin position="149"/>
        <end position="172"/>
    </location>
</feature>
<evidence type="ECO:0000256" key="7">
    <source>
        <dbReference type="ARBA" id="ARBA00023136"/>
    </source>
</evidence>
<protein>
    <submittedName>
        <fullName evidence="10">Major facilitator superfamily domain-containing protein</fullName>
    </submittedName>
</protein>
<accession>A0AAV3Y3L4</accession>
<dbReference type="Gene3D" id="1.20.1250.20">
    <property type="entry name" value="MFS general substrate transporter like domains"/>
    <property type="match status" value="2"/>
</dbReference>
<feature type="transmembrane region" description="Helical" evidence="8">
    <location>
        <begin position="398"/>
        <end position="420"/>
    </location>
</feature>
<evidence type="ECO:0000256" key="8">
    <source>
        <dbReference type="SAM" id="Phobius"/>
    </source>
</evidence>
<dbReference type="EMBL" id="BLXT01000474">
    <property type="protein sequence ID" value="GFN77429.1"/>
    <property type="molecule type" value="Genomic_DNA"/>
</dbReference>
<keyword evidence="3" id="KW-0813">Transport</keyword>
<feature type="transmembrane region" description="Helical" evidence="8">
    <location>
        <begin position="90"/>
        <end position="120"/>
    </location>
</feature>
<dbReference type="GO" id="GO:0022857">
    <property type="term" value="F:transmembrane transporter activity"/>
    <property type="evidence" value="ECO:0007669"/>
    <property type="project" value="InterPro"/>
</dbReference>
<feature type="transmembrane region" description="Helical" evidence="8">
    <location>
        <begin position="178"/>
        <end position="198"/>
    </location>
</feature>
<dbReference type="PANTHER" id="PTHR43184:SF30">
    <property type="entry name" value="MFS DOMAIN-CONTAINING PROTEIN"/>
    <property type="match status" value="1"/>
</dbReference>
<organism evidence="10 11">
    <name type="scientific">Plakobranchus ocellatus</name>
    <dbReference type="NCBI Taxonomy" id="259542"/>
    <lineage>
        <taxon>Eukaryota</taxon>
        <taxon>Metazoa</taxon>
        <taxon>Spiralia</taxon>
        <taxon>Lophotrochozoa</taxon>
        <taxon>Mollusca</taxon>
        <taxon>Gastropoda</taxon>
        <taxon>Heterobranchia</taxon>
        <taxon>Euthyneura</taxon>
        <taxon>Panpulmonata</taxon>
        <taxon>Sacoglossa</taxon>
        <taxon>Placobranchoidea</taxon>
        <taxon>Plakobranchidae</taxon>
        <taxon>Plakobranchus</taxon>
    </lineage>
</organism>
<sequence>MKAAEATSSTATNMGRLKYYQVSVFVCGWISYASTYCLRKPLGVIKADLHKFMNLSTTQLGWLDTALLLPYAIMQMILGPIGDRYGARKTFGVCIILSALSMITFGYFSSFTIWFILLFLNGTAQSQCWPNVTKGVLGWFSDSVRNSMFGMFGTCAFAGGIIGTMIAVYIQANYGWRQVYFFPAVGMIFLGLGTLIFFQQPDEVGIQVPGKESVESTPKGSAVAGGEKPKMWDLWNMPMIPEVSVAVFCLKVVRYCMYMWLPMYLLQALNYSSAMAGVFSTVFEIGGVTGSALIGFALDRYYKGQTLRGIAFFVLLSTVGLVLFMLTSSWGVFFNSLFMFMAGAFNAGPDILLCGTVPAELVEKHNKNAATATIGLVNGFGSIGTCIEGPIIGAITAYAGWTGMFYLMIGLSALGTLSTYKAESIFRRVNRPTTDFIAGV</sequence>
<feature type="transmembrane region" description="Helical" evidence="8">
    <location>
        <begin position="273"/>
        <end position="298"/>
    </location>
</feature>
<gene>
    <name evidence="10" type="ORF">PoB_000393500</name>
</gene>
<feature type="transmembrane region" description="Helical" evidence="8">
    <location>
        <begin position="60"/>
        <end position="78"/>
    </location>
</feature>
<feature type="domain" description="Major facilitator superfamily (MFS) profile" evidence="9">
    <location>
        <begin position="20"/>
        <end position="427"/>
    </location>
</feature>
<keyword evidence="7 8" id="KW-0472">Membrane</keyword>
<dbReference type="InterPro" id="IPR020846">
    <property type="entry name" value="MFS_dom"/>
</dbReference>
<dbReference type="SUPFAM" id="SSF103473">
    <property type="entry name" value="MFS general substrate transporter"/>
    <property type="match status" value="1"/>
</dbReference>
<dbReference type="AlphaFoldDB" id="A0AAV3Y3L4"/>
<dbReference type="InterPro" id="IPR000849">
    <property type="entry name" value="Sugar_P_transporter"/>
</dbReference>
<evidence type="ECO:0000256" key="2">
    <source>
        <dbReference type="ARBA" id="ARBA00009598"/>
    </source>
</evidence>
<comment type="similarity">
    <text evidence="2">Belongs to the major facilitator superfamily. Organophosphate:Pi antiporter (OPA) (TC 2.A.1.4) family.</text>
</comment>
<evidence type="ECO:0000259" key="9">
    <source>
        <dbReference type="PROSITE" id="PS50850"/>
    </source>
</evidence>